<evidence type="ECO:0000313" key="3">
    <source>
        <dbReference type="Proteomes" id="UP000500826"/>
    </source>
</evidence>
<sequence>MTVPRSVEGAVQAERARAHAVVARDTARLATHLDDGLAYVDATGTRQDKTGFLQFVETGPAFPAVEFEVAEAMALGSGAMLLGRLHLALRRAGDAEIVEARSWATAVWLRGADGHWRLRAFQSTRAAA</sequence>
<name>A0ABX6P5K7_9BURK</name>
<dbReference type="InterPro" id="IPR032710">
    <property type="entry name" value="NTF2-like_dom_sf"/>
</dbReference>
<dbReference type="Pfam" id="PF14534">
    <property type="entry name" value="DUF4440"/>
    <property type="match status" value="1"/>
</dbReference>
<evidence type="ECO:0000313" key="2">
    <source>
        <dbReference type="EMBL" id="QJW85345.1"/>
    </source>
</evidence>
<accession>A0ABX6P5K7</accession>
<reference evidence="2 3" key="1">
    <citation type="submission" date="2020-05" db="EMBL/GenBank/DDBJ databases">
        <title>Ramlibacter rhizophilus sp. nov., isolated from rhizosphere soil of national flower Mugunghwa from South Korea.</title>
        <authorList>
            <person name="Zheng-Fei Y."/>
            <person name="Huan T."/>
        </authorList>
    </citation>
    <scope>NUCLEOTIDE SEQUENCE [LARGE SCALE GENOMIC DNA]</scope>
    <source>
        <strain evidence="2 3">H242</strain>
    </source>
</reference>
<dbReference type="EMBL" id="CP053418">
    <property type="protein sequence ID" value="QJW85345.1"/>
    <property type="molecule type" value="Genomic_DNA"/>
</dbReference>
<proteinExistence type="predicted"/>
<dbReference type="InterPro" id="IPR027843">
    <property type="entry name" value="DUF4440"/>
</dbReference>
<feature type="domain" description="DUF4440" evidence="1">
    <location>
        <begin position="12"/>
        <end position="118"/>
    </location>
</feature>
<dbReference type="Gene3D" id="3.10.450.50">
    <property type="match status" value="1"/>
</dbReference>
<gene>
    <name evidence="2" type="ORF">HK414_24090</name>
</gene>
<dbReference type="SUPFAM" id="SSF54427">
    <property type="entry name" value="NTF2-like"/>
    <property type="match status" value="1"/>
</dbReference>
<reference evidence="2 3" key="2">
    <citation type="submission" date="2020-05" db="EMBL/GenBank/DDBJ databases">
        <authorList>
            <person name="Khan S.A."/>
            <person name="Jeon C.O."/>
            <person name="Chun B.H."/>
        </authorList>
    </citation>
    <scope>NUCLEOTIDE SEQUENCE [LARGE SCALE GENOMIC DNA]</scope>
    <source>
        <strain evidence="2 3">H242</strain>
    </source>
</reference>
<keyword evidence="3" id="KW-1185">Reference proteome</keyword>
<protein>
    <submittedName>
        <fullName evidence="2">Nuclear transport factor 2 family protein</fullName>
    </submittedName>
</protein>
<evidence type="ECO:0000259" key="1">
    <source>
        <dbReference type="Pfam" id="PF14534"/>
    </source>
</evidence>
<organism evidence="2 3">
    <name type="scientific">Ramlibacter terrae</name>
    <dbReference type="NCBI Taxonomy" id="2732511"/>
    <lineage>
        <taxon>Bacteria</taxon>
        <taxon>Pseudomonadati</taxon>
        <taxon>Pseudomonadota</taxon>
        <taxon>Betaproteobacteria</taxon>
        <taxon>Burkholderiales</taxon>
        <taxon>Comamonadaceae</taxon>
        <taxon>Ramlibacter</taxon>
    </lineage>
</organism>
<dbReference type="Proteomes" id="UP000500826">
    <property type="component" value="Chromosome"/>
</dbReference>